<gene>
    <name evidence="1" type="ORF">SAMN04244570_2247</name>
</gene>
<sequence>MKYHCFSIAIFRESILGGGGEMKVNRVLMVSGIVSKLYG</sequence>
<reference evidence="2" key="1">
    <citation type="submission" date="2017-02" db="EMBL/GenBank/DDBJ databases">
        <authorList>
            <person name="Varghese N."/>
            <person name="Submissions S."/>
        </authorList>
    </citation>
    <scope>NUCLEOTIDE SEQUENCE [LARGE SCALE GENOMIC DNA]</scope>
    <source>
        <strain evidence="2">DSM 23966</strain>
    </source>
</reference>
<keyword evidence="2" id="KW-1185">Reference proteome</keyword>
<accession>A0A1T4YBZ7</accession>
<dbReference type="Proteomes" id="UP000190042">
    <property type="component" value="Unassembled WGS sequence"/>
</dbReference>
<protein>
    <submittedName>
        <fullName evidence="1">Uncharacterized protein</fullName>
    </submittedName>
</protein>
<organism evidence="1 2">
    <name type="scientific">Sporosarcina newyorkensis</name>
    <dbReference type="NCBI Taxonomy" id="759851"/>
    <lineage>
        <taxon>Bacteria</taxon>
        <taxon>Bacillati</taxon>
        <taxon>Bacillota</taxon>
        <taxon>Bacilli</taxon>
        <taxon>Bacillales</taxon>
        <taxon>Caryophanaceae</taxon>
        <taxon>Sporosarcina</taxon>
    </lineage>
</organism>
<name>A0A1T4YBZ7_9BACL</name>
<evidence type="ECO:0000313" key="1">
    <source>
        <dbReference type="EMBL" id="SKA99038.1"/>
    </source>
</evidence>
<dbReference type="EMBL" id="FUYJ01000003">
    <property type="protein sequence ID" value="SKA99038.1"/>
    <property type="molecule type" value="Genomic_DNA"/>
</dbReference>
<dbReference type="AlphaFoldDB" id="A0A1T4YBZ7"/>
<evidence type="ECO:0000313" key="2">
    <source>
        <dbReference type="Proteomes" id="UP000190042"/>
    </source>
</evidence>
<proteinExistence type="predicted"/>